<comment type="similarity">
    <text evidence="2 6">Belongs to the flagella basal body rod proteins family.</text>
</comment>
<proteinExistence type="inferred from homology"/>
<dbReference type="RefSeq" id="WP_058507440.1">
    <property type="nucleotide sequence ID" value="NZ_CAAAIK010000005.1"/>
</dbReference>
<evidence type="ECO:0000256" key="1">
    <source>
        <dbReference type="ARBA" id="ARBA00004117"/>
    </source>
</evidence>
<dbReference type="GO" id="GO:0071978">
    <property type="term" value="P:bacterial-type flagellum-dependent swarming motility"/>
    <property type="evidence" value="ECO:0007669"/>
    <property type="project" value="TreeGrafter"/>
</dbReference>
<comment type="subcellular location">
    <subcellularLocation>
        <location evidence="1 6">Bacterial flagellum basal body</location>
    </subcellularLocation>
</comment>
<sequence length="129" mass="14206">MVDLDTYFGTHSKALLLREQRAAQLATNITNADTPNYKAKDLDFKSALENAMGSSPGQMVTDQPTHINASIDFSAQLKFRQPNQISLDGNTVDKDLETTEFAKNALSYQASLSFLSSKIKSMLMALRGE</sequence>
<keyword evidence="8" id="KW-1185">Reference proteome</keyword>
<dbReference type="AlphaFoldDB" id="A0A0W0XZ23"/>
<evidence type="ECO:0000256" key="3">
    <source>
        <dbReference type="ARBA" id="ARBA00014376"/>
    </source>
</evidence>
<dbReference type="PATRIC" id="fig|45073.5.peg.1391"/>
<keyword evidence="7" id="KW-0966">Cell projection</keyword>
<evidence type="ECO:0000313" key="8">
    <source>
        <dbReference type="Proteomes" id="UP000054618"/>
    </source>
</evidence>
<dbReference type="OrthoDB" id="9788334at2"/>
<dbReference type="GO" id="GO:0030694">
    <property type="term" value="C:bacterial-type flagellum basal body, rod"/>
    <property type="evidence" value="ECO:0007669"/>
    <property type="project" value="InterPro"/>
</dbReference>
<reference evidence="7 8" key="1">
    <citation type="submission" date="2015-11" db="EMBL/GenBank/DDBJ databases">
        <title>Genomic analysis of 38 Legionella species identifies large and diverse effector repertoires.</title>
        <authorList>
            <person name="Burstein D."/>
            <person name="Amaro F."/>
            <person name="Zusman T."/>
            <person name="Lifshitz Z."/>
            <person name="Cohen O."/>
            <person name="Gilbert J.A."/>
            <person name="Pupko T."/>
            <person name="Shuman H.A."/>
            <person name="Segal G."/>
        </authorList>
    </citation>
    <scope>NUCLEOTIDE SEQUENCE [LARGE SCALE GENOMIC DNA]</scope>
    <source>
        <strain evidence="7 8">CDC#1442-AUS-E</strain>
    </source>
</reference>
<comment type="function">
    <text evidence="5 6">Structural component of flagellum, the bacterial motility apparatus. Part of the rod structure of flagellar basal body.</text>
</comment>
<evidence type="ECO:0000256" key="5">
    <source>
        <dbReference type="ARBA" id="ARBA00024934"/>
    </source>
</evidence>
<dbReference type="InterPro" id="IPR006300">
    <property type="entry name" value="FlgB"/>
</dbReference>
<keyword evidence="7" id="KW-0282">Flagellum</keyword>
<dbReference type="PIRSF" id="PIRSF002889">
    <property type="entry name" value="Rod_FlgB"/>
    <property type="match status" value="1"/>
</dbReference>
<keyword evidence="7" id="KW-0969">Cilium</keyword>
<dbReference type="STRING" id="45073.Lqui_1320"/>
<evidence type="ECO:0000256" key="4">
    <source>
        <dbReference type="ARBA" id="ARBA00023143"/>
    </source>
</evidence>
<dbReference type="NCBIfam" id="TIGR01396">
    <property type="entry name" value="FlgB"/>
    <property type="match status" value="1"/>
</dbReference>
<organism evidence="7 8">
    <name type="scientific">Legionella quinlivanii</name>
    <dbReference type="NCBI Taxonomy" id="45073"/>
    <lineage>
        <taxon>Bacteria</taxon>
        <taxon>Pseudomonadati</taxon>
        <taxon>Pseudomonadota</taxon>
        <taxon>Gammaproteobacteria</taxon>
        <taxon>Legionellales</taxon>
        <taxon>Legionellaceae</taxon>
        <taxon>Legionella</taxon>
    </lineage>
</organism>
<keyword evidence="4 6" id="KW-0975">Bacterial flagellum</keyword>
<dbReference type="PANTHER" id="PTHR30435">
    <property type="entry name" value="FLAGELLAR PROTEIN"/>
    <property type="match status" value="1"/>
</dbReference>
<dbReference type="PANTHER" id="PTHR30435:SF12">
    <property type="entry name" value="FLAGELLAR BASAL BODY ROD PROTEIN FLGB"/>
    <property type="match status" value="1"/>
</dbReference>
<dbReference type="EMBL" id="LNYS01000008">
    <property type="protein sequence ID" value="KTD49995.1"/>
    <property type="molecule type" value="Genomic_DNA"/>
</dbReference>
<evidence type="ECO:0000256" key="2">
    <source>
        <dbReference type="ARBA" id="ARBA00009677"/>
    </source>
</evidence>
<evidence type="ECO:0000313" key="7">
    <source>
        <dbReference type="EMBL" id="KTD49995.1"/>
    </source>
</evidence>
<dbReference type="Proteomes" id="UP000054618">
    <property type="component" value="Unassembled WGS sequence"/>
</dbReference>
<comment type="subunit">
    <text evidence="6">The basal body constitutes a major portion of the flagellar organelle and consists of a number of rings mounted on a central rod.</text>
</comment>
<evidence type="ECO:0000256" key="6">
    <source>
        <dbReference type="PIRNR" id="PIRNR002889"/>
    </source>
</evidence>
<accession>A0A0W0XZ23</accession>
<comment type="caution">
    <text evidence="7">The sequence shown here is derived from an EMBL/GenBank/DDBJ whole genome shotgun (WGS) entry which is preliminary data.</text>
</comment>
<gene>
    <name evidence="7" type="primary">flgB</name>
    <name evidence="7" type="ORF">Lqui_1320</name>
</gene>
<name>A0A0W0XZ23_9GAMM</name>
<protein>
    <recommendedName>
        <fullName evidence="3 6">Flagellar basal body rod protein FlgB</fullName>
    </recommendedName>
</protein>